<evidence type="ECO:0000256" key="3">
    <source>
        <dbReference type="SAM" id="MobiDB-lite"/>
    </source>
</evidence>
<feature type="compositionally biased region" description="Low complexity" evidence="3">
    <location>
        <begin position="1412"/>
        <end position="1422"/>
    </location>
</feature>
<keyword evidence="1" id="KW-0547">Nucleotide-binding</keyword>
<sequence length="1483" mass="170746">MERVLHNEHIWPPLNNENMYEPLPKNQYDYIERPPLPLPRIDDETSPYYAQPWNDTQPIQSDNTEVKRVVDSELTETLNDKTGHTKERISWKTKRFVHGESRQPTDDDNGVHVLERQCYPSGNHTVPKDTDHLVQWFNNSSDRDRETFAITITSSVIPHYDKENNTIGLAKLTRCKCNEIQTLALNKIVDLLFRHRISSCSGYKLLDCADIIWGSFRSNLRHNYIRHVSYVMVLLLSTVYLWGISNTEQWDKEAPNVKATLKRYISGFPNQSLCSVLDESSKSLLWALECFIHCLEDNCLRSSTLQIGEWEQSMLLEENRIIIERNVLKMVYSELIVLSVLLLNLLNRVPASSGYISTLLQKSMTKLQSTKCKLCSLNLRQRLSGKNDKHYQQRRGHLSANLVVTGLIRAIQNIIYNKETHDVMKNILESCVATSSLTKQMLLTELEKLYFNNQDFVRFYGIELLGVESNNLNICRGYIARSLYLARLSLREDVIQKSTNVGHPFWTVMFGKLGEIEVKINCLIPTKHCVIKLFSEDYTSKADRHQTSDNWNTFEALKKLQCSGGHGNIVKLLAYQYFPLPFFFILENQPNTNFLEWLLSHRNKTTWIRSETLIFMIKDIVSAVRFLHMNGILHRDLTTCRCVILDQSLSVKLQQFRLAKIRTVKGDESRFATRWMAPESMLNGTFSQQTDTWMVGLFMWEVLTHGCWPFTEHSDKTTDMIMELVLYRHLKPAQFPCIPDKLYGLILRCLHQDPNSRITLDKLEDELSSIIQADLPQSPGMTGAITPNWSQRKRRYPYILKEQEVRCEKEDFEPEMGIPQCIIRQKSKVPYINLRLSRLNIKTVLPITEEDLISDDQPQIQWRAMVHVSEPVTNGIVPYSDDLKRISGALKLEVKVEINGEKIMKYTYPNGDTLLNLVLRRVYGTNIDKYIEIVLSIAKCVERFHSHGWIVRCITARDICVTEDKKICFLRLGRTAPLVDPNEDWLFEDVFKDRFNWLPLEVILYQTYSRKSDVYTLAMAIYEMFSALDLHLSSPVKNQLGCIPFAVHTKKMIEDVLSCGEVPERPNSCPEWLYEILRKCWYREKIRRLTITELISQIEETWPLHHKMNDEKQTQLSANHDQEDLESTSDVSSNVPLRQFSPNTLLRSFGGPMSLNPLPLPCISSDDYGERVSGILSVSDVNQFTLGRNDSSSDNYPGETDLSDDWLSERTTNISRKAANNTLKTSECSSLSTDQSSSDMNSPVQMRRKRGRDHRRNEPSVSIDSEIGNHYVNQNYTREIQRLEIRSQLLFYSQLMDPLSPSMSSQEDVPIHFENDSESDTSACTLTTHDSQCTSSTDYLIMYSRTPNLSTTSNKDEYSLTRTGVKDGNENNHRNVPTKKRKVPFDKTTSGNCVKMTNKSSASPNFTLQNPSTSHESSISDTSTINGNSDFSLFHAQNCTPSDESAYEMATDNRMYCSERMQINNTGYSSLEDPSDGYLTVIK</sequence>
<feature type="region of interest" description="Disordered" evidence="3">
    <location>
        <begin position="1361"/>
        <end position="1422"/>
    </location>
</feature>
<keyword evidence="2" id="KW-0067">ATP-binding</keyword>
<keyword evidence="6" id="KW-1185">Reference proteome</keyword>
<accession>A0ABD3W7E4</accession>
<dbReference type="EMBL" id="JBJQND010000008">
    <property type="protein sequence ID" value="KAL3869809.1"/>
    <property type="molecule type" value="Genomic_DNA"/>
</dbReference>
<evidence type="ECO:0000313" key="6">
    <source>
        <dbReference type="Proteomes" id="UP001634394"/>
    </source>
</evidence>
<dbReference type="InterPro" id="IPR001245">
    <property type="entry name" value="Ser-Thr/Tyr_kinase_cat_dom"/>
</dbReference>
<dbReference type="Proteomes" id="UP001634394">
    <property type="component" value="Unassembled WGS sequence"/>
</dbReference>
<organism evidence="5 6">
    <name type="scientific">Sinanodonta woodiana</name>
    <name type="common">Chinese pond mussel</name>
    <name type="synonym">Anodonta woodiana</name>
    <dbReference type="NCBI Taxonomy" id="1069815"/>
    <lineage>
        <taxon>Eukaryota</taxon>
        <taxon>Metazoa</taxon>
        <taxon>Spiralia</taxon>
        <taxon>Lophotrochozoa</taxon>
        <taxon>Mollusca</taxon>
        <taxon>Bivalvia</taxon>
        <taxon>Autobranchia</taxon>
        <taxon>Heteroconchia</taxon>
        <taxon>Palaeoheterodonta</taxon>
        <taxon>Unionida</taxon>
        <taxon>Unionoidea</taxon>
        <taxon>Unionidae</taxon>
        <taxon>Unioninae</taxon>
        <taxon>Sinanodonta</taxon>
    </lineage>
</organism>
<dbReference type="SUPFAM" id="SSF56112">
    <property type="entry name" value="Protein kinase-like (PK-like)"/>
    <property type="match status" value="2"/>
</dbReference>
<proteinExistence type="predicted"/>
<dbReference type="Gene3D" id="1.10.510.10">
    <property type="entry name" value="Transferase(Phosphotransferase) domain 1"/>
    <property type="match status" value="2"/>
</dbReference>
<feature type="compositionally biased region" description="Low complexity" evidence="3">
    <location>
        <begin position="1226"/>
        <end position="1242"/>
    </location>
</feature>
<dbReference type="InterPro" id="IPR050198">
    <property type="entry name" value="Non-receptor_tyrosine_kinases"/>
</dbReference>
<gene>
    <name evidence="5" type="ORF">ACJMK2_042443</name>
</gene>
<feature type="domain" description="Protein kinase" evidence="4">
    <location>
        <begin position="771"/>
        <end position="1108"/>
    </location>
</feature>
<dbReference type="InterPro" id="IPR011009">
    <property type="entry name" value="Kinase-like_dom_sf"/>
</dbReference>
<evidence type="ECO:0000259" key="4">
    <source>
        <dbReference type="PROSITE" id="PS50011"/>
    </source>
</evidence>
<dbReference type="Pfam" id="PF07714">
    <property type="entry name" value="PK_Tyr_Ser-Thr"/>
    <property type="match status" value="2"/>
</dbReference>
<dbReference type="PANTHER" id="PTHR24418">
    <property type="entry name" value="TYROSINE-PROTEIN KINASE"/>
    <property type="match status" value="1"/>
</dbReference>
<feature type="region of interest" description="Disordered" evidence="3">
    <location>
        <begin position="1222"/>
        <end position="1261"/>
    </location>
</feature>
<evidence type="ECO:0000256" key="1">
    <source>
        <dbReference type="ARBA" id="ARBA00022741"/>
    </source>
</evidence>
<dbReference type="InterPro" id="IPR000719">
    <property type="entry name" value="Prot_kinase_dom"/>
</dbReference>
<protein>
    <recommendedName>
        <fullName evidence="4">Protein kinase domain-containing protein</fullName>
    </recommendedName>
</protein>
<comment type="caution">
    <text evidence="5">The sequence shown here is derived from an EMBL/GenBank/DDBJ whole genome shotgun (WGS) entry which is preliminary data.</text>
</comment>
<name>A0ABD3W7E4_SINWO</name>
<evidence type="ECO:0000256" key="2">
    <source>
        <dbReference type="ARBA" id="ARBA00022840"/>
    </source>
</evidence>
<feature type="region of interest" description="Disordered" evidence="3">
    <location>
        <begin position="1116"/>
        <end position="1136"/>
    </location>
</feature>
<dbReference type="PROSITE" id="PS50011">
    <property type="entry name" value="PROTEIN_KINASE_DOM"/>
    <property type="match status" value="2"/>
</dbReference>
<evidence type="ECO:0000313" key="5">
    <source>
        <dbReference type="EMBL" id="KAL3869809.1"/>
    </source>
</evidence>
<feature type="compositionally biased region" description="Polar residues" evidence="3">
    <location>
        <begin position="1387"/>
        <end position="1411"/>
    </location>
</feature>
<feature type="domain" description="Protein kinase" evidence="4">
    <location>
        <begin position="502"/>
        <end position="771"/>
    </location>
</feature>
<reference evidence="5 6" key="1">
    <citation type="submission" date="2024-11" db="EMBL/GenBank/DDBJ databases">
        <title>Chromosome-level genome assembly of the freshwater bivalve Anodonta woodiana.</title>
        <authorList>
            <person name="Chen X."/>
        </authorList>
    </citation>
    <scope>NUCLEOTIDE SEQUENCE [LARGE SCALE GENOMIC DNA]</scope>
    <source>
        <strain evidence="5">MN2024</strain>
        <tissue evidence="5">Gills</tissue>
    </source>
</reference>
<dbReference type="GO" id="GO:0005524">
    <property type="term" value="F:ATP binding"/>
    <property type="evidence" value="ECO:0007669"/>
    <property type="project" value="UniProtKB-KW"/>
</dbReference>
<feature type="compositionally biased region" description="Basic and acidic residues" evidence="3">
    <location>
        <begin position="1361"/>
        <end position="1373"/>
    </location>
</feature>